<evidence type="ECO:0000256" key="4">
    <source>
        <dbReference type="ARBA" id="ARBA00022692"/>
    </source>
</evidence>
<evidence type="ECO:0000256" key="3">
    <source>
        <dbReference type="ARBA" id="ARBA00022679"/>
    </source>
</evidence>
<dbReference type="InterPro" id="IPR050321">
    <property type="entry name" value="Glycosyltr_2/OpgH_subfam"/>
</dbReference>
<evidence type="ECO:0000256" key="11">
    <source>
        <dbReference type="ARBA" id="ARBA00078564"/>
    </source>
</evidence>
<gene>
    <name evidence="13" type="ORF">CEE36_02060</name>
</gene>
<evidence type="ECO:0000256" key="9">
    <source>
        <dbReference type="ARBA" id="ARBA00066964"/>
    </source>
</evidence>
<dbReference type="AlphaFoldDB" id="A0A532V9N5"/>
<dbReference type="PANTHER" id="PTHR43867">
    <property type="entry name" value="CELLULOSE SYNTHASE CATALYTIC SUBUNIT A [UDP-FORMING]"/>
    <property type="match status" value="1"/>
</dbReference>
<dbReference type="PANTHER" id="PTHR43867:SF2">
    <property type="entry name" value="CELLULOSE SYNTHASE CATALYTIC SUBUNIT A [UDP-FORMING]"/>
    <property type="match status" value="1"/>
</dbReference>
<accession>A0A532V9N5</accession>
<protein>
    <recommendedName>
        <fullName evidence="10">Beta-monoglucosyldiacylglycerol synthase</fullName>
        <ecNumber evidence="9">2.4.1.336</ecNumber>
    </recommendedName>
    <alternativeName>
        <fullName evidence="11">UDP-glucose:1,2-diacylglycerol 3-beta-D-glucosyltransferase</fullName>
    </alternativeName>
</protein>
<feature type="transmembrane region" description="Helical" evidence="12">
    <location>
        <begin position="322"/>
        <end position="347"/>
    </location>
</feature>
<evidence type="ECO:0000313" key="14">
    <source>
        <dbReference type="Proteomes" id="UP000317778"/>
    </source>
</evidence>
<evidence type="ECO:0000256" key="10">
    <source>
        <dbReference type="ARBA" id="ARBA00068721"/>
    </source>
</evidence>
<organism evidence="13 14">
    <name type="scientific">candidate division TA06 bacterium B3_TA06</name>
    <dbReference type="NCBI Taxonomy" id="2012487"/>
    <lineage>
        <taxon>Bacteria</taxon>
        <taxon>Bacteria division TA06</taxon>
    </lineage>
</organism>
<dbReference type="InterPro" id="IPR029044">
    <property type="entry name" value="Nucleotide-diphossugar_trans"/>
</dbReference>
<feature type="transmembrane region" description="Helical" evidence="12">
    <location>
        <begin position="7"/>
        <end position="27"/>
    </location>
</feature>
<feature type="transmembrane region" description="Helical" evidence="12">
    <location>
        <begin position="397"/>
        <end position="416"/>
    </location>
</feature>
<dbReference type="Gene3D" id="3.90.550.10">
    <property type="entry name" value="Spore Coat Polysaccharide Biosynthesis Protein SpsA, Chain A"/>
    <property type="match status" value="1"/>
</dbReference>
<evidence type="ECO:0000256" key="2">
    <source>
        <dbReference type="ARBA" id="ARBA00022676"/>
    </source>
</evidence>
<feature type="transmembrane region" description="Helical" evidence="12">
    <location>
        <begin position="354"/>
        <end position="377"/>
    </location>
</feature>
<dbReference type="SUPFAM" id="SSF53448">
    <property type="entry name" value="Nucleotide-diphospho-sugar transferases"/>
    <property type="match status" value="1"/>
</dbReference>
<dbReference type="EC" id="2.4.1.336" evidence="9"/>
<feature type="transmembrane region" description="Helical" evidence="12">
    <location>
        <begin position="33"/>
        <end position="52"/>
    </location>
</feature>
<dbReference type="Proteomes" id="UP000317778">
    <property type="component" value="Unassembled WGS sequence"/>
</dbReference>
<evidence type="ECO:0000256" key="8">
    <source>
        <dbReference type="ARBA" id="ARBA00053004"/>
    </source>
</evidence>
<dbReference type="CDD" id="cd06423">
    <property type="entry name" value="CESA_like"/>
    <property type="match status" value="1"/>
</dbReference>
<evidence type="ECO:0000256" key="6">
    <source>
        <dbReference type="ARBA" id="ARBA00022989"/>
    </source>
</evidence>
<keyword evidence="7 12" id="KW-0472">Membrane</keyword>
<evidence type="ECO:0000256" key="5">
    <source>
        <dbReference type="ARBA" id="ARBA00022842"/>
    </source>
</evidence>
<comment type="subcellular location">
    <subcellularLocation>
        <location evidence="1">Membrane</location>
        <topology evidence="1">Multi-pass membrane protein</topology>
    </subcellularLocation>
</comment>
<dbReference type="GO" id="GO:0016758">
    <property type="term" value="F:hexosyltransferase activity"/>
    <property type="evidence" value="ECO:0007669"/>
    <property type="project" value="TreeGrafter"/>
</dbReference>
<keyword evidence="2" id="KW-0328">Glycosyltransferase</keyword>
<evidence type="ECO:0000256" key="12">
    <source>
        <dbReference type="SAM" id="Phobius"/>
    </source>
</evidence>
<dbReference type="GO" id="GO:0005886">
    <property type="term" value="C:plasma membrane"/>
    <property type="evidence" value="ECO:0007669"/>
    <property type="project" value="TreeGrafter"/>
</dbReference>
<evidence type="ECO:0000313" key="13">
    <source>
        <dbReference type="EMBL" id="TKJ43924.1"/>
    </source>
</evidence>
<dbReference type="FunFam" id="3.90.550.10:FF:000164">
    <property type="entry name" value="Beta-(1-3)-glucosyl transferase"/>
    <property type="match status" value="1"/>
</dbReference>
<evidence type="ECO:0000256" key="7">
    <source>
        <dbReference type="ARBA" id="ARBA00023136"/>
    </source>
</evidence>
<name>A0A532V9N5_UNCT6</name>
<keyword evidence="6 12" id="KW-1133">Transmembrane helix</keyword>
<proteinExistence type="predicted"/>
<dbReference type="EMBL" id="NJBO01000002">
    <property type="protein sequence ID" value="TKJ43924.1"/>
    <property type="molecule type" value="Genomic_DNA"/>
</dbReference>
<keyword evidence="4 12" id="KW-0812">Transmembrane</keyword>
<dbReference type="Pfam" id="PF13641">
    <property type="entry name" value="Glyco_tranf_2_3"/>
    <property type="match status" value="1"/>
</dbReference>
<evidence type="ECO:0000256" key="1">
    <source>
        <dbReference type="ARBA" id="ARBA00004141"/>
    </source>
</evidence>
<comment type="catalytic activity">
    <reaction evidence="8">
        <text>a 1,2-diacyl-sn-glycerol + UDP-alpha-D-glucose = a 1,2-diacyl-3-O-(beta-D-glucopyranosyl)-sn-glycerol + UDP + H(+)</text>
        <dbReference type="Rhea" id="RHEA:17285"/>
        <dbReference type="ChEBI" id="CHEBI:15378"/>
        <dbReference type="ChEBI" id="CHEBI:17815"/>
        <dbReference type="ChEBI" id="CHEBI:58223"/>
        <dbReference type="ChEBI" id="CHEBI:58885"/>
        <dbReference type="ChEBI" id="CHEBI:75799"/>
        <dbReference type="EC" id="2.4.1.336"/>
    </reaction>
</comment>
<sequence>MIARIPFNRRLILFIFVAALAGLQMFIKLGPWFFVGTGLFFILLIGYSALMIGKGAERKPPEATYRPFVSVLIPAHNEEEVITESIKQAFKLRYHEKGARNYEVWVIDDRSTDNTPQVIEGLKKCYPELEVLSRKRDAFAGKAAALNECLPFTKGEVLLVLDADAHFPPDLIARAVGYLAPKQIGGVQVAKRIANPETNLLCLLQADEYKIDISIQLGRDSVGGAVEFKGNGSFIKRSALEAVGGWSNHTLTEDLDLSTKMLLGGYRIRFVPETAVWEQAAPDFKSFSRQRLRWLEGSMLRYLVYLPRLLKGPLHPRQRFDMVMFLTEFALPIYVLFDLLTQVVWIFTLGYLRLGSLAVVMGAASIFILIKLISAYVRERRYSIWQILGRTCITMLYMFHWFPLVIAATFNLICGLETRSWKKVKRIKGEEIAET</sequence>
<keyword evidence="5" id="KW-0460">Magnesium</keyword>
<comment type="caution">
    <text evidence="13">The sequence shown here is derived from an EMBL/GenBank/DDBJ whole genome shotgun (WGS) entry which is preliminary data.</text>
</comment>
<reference evidence="13 14" key="1">
    <citation type="submission" date="2017-06" db="EMBL/GenBank/DDBJ databases">
        <title>Novel microbial phyla capable of carbon fixation and sulfur reduction in deep-sea sediments.</title>
        <authorList>
            <person name="Huang J."/>
            <person name="Baker B."/>
            <person name="Wang Y."/>
        </authorList>
    </citation>
    <scope>NUCLEOTIDE SEQUENCE [LARGE SCALE GENOMIC DNA]</scope>
    <source>
        <strain evidence="13">B3_TA06</strain>
    </source>
</reference>
<keyword evidence="3" id="KW-0808">Transferase</keyword>